<proteinExistence type="predicted"/>
<keyword evidence="3" id="KW-1185">Reference proteome</keyword>
<reference evidence="3" key="1">
    <citation type="submission" date="2024-03" db="EMBL/GenBank/DDBJ databases">
        <title>Chitinophaga horti sp. nov., isolated from garden soil.</title>
        <authorList>
            <person name="Lee D.S."/>
            <person name="Han D.M."/>
            <person name="Baek J.H."/>
            <person name="Choi D.G."/>
            <person name="Jeon J.H."/>
            <person name="Jeon C.O."/>
        </authorList>
    </citation>
    <scope>NUCLEOTIDE SEQUENCE [LARGE SCALE GENOMIC DNA]</scope>
    <source>
        <strain evidence="3">GPA1</strain>
    </source>
</reference>
<dbReference type="EMBL" id="CP149822">
    <property type="protein sequence ID" value="WZN42185.1"/>
    <property type="molecule type" value="Genomic_DNA"/>
</dbReference>
<evidence type="ECO:0000313" key="2">
    <source>
        <dbReference type="EMBL" id="WZN42185.1"/>
    </source>
</evidence>
<dbReference type="RefSeq" id="WP_341837021.1">
    <property type="nucleotide sequence ID" value="NZ_CP149822.1"/>
</dbReference>
<accession>A0ABZ2YSG6</accession>
<evidence type="ECO:0000313" key="3">
    <source>
        <dbReference type="Proteomes" id="UP001485459"/>
    </source>
</evidence>
<dbReference type="Proteomes" id="UP001485459">
    <property type="component" value="Chromosome"/>
</dbReference>
<gene>
    <name evidence="2" type="ORF">WJU16_03930</name>
</gene>
<protein>
    <submittedName>
        <fullName evidence="2">(4Fe-4S)-binding protein</fullName>
    </submittedName>
</protein>
<evidence type="ECO:0000259" key="1">
    <source>
        <dbReference type="Pfam" id="PF06902"/>
    </source>
</evidence>
<dbReference type="InterPro" id="IPR010693">
    <property type="entry name" value="Divergent_4Fe-4S_mono-cluster"/>
</dbReference>
<sequence>MDMKHEYTNGEVTVVWQPRICRHTGICARGLPSVFQPKERPWIKIDGADTAAIVLQVKACPSGALTYYMNADKLPE</sequence>
<feature type="domain" description="Divergent 4Fe-4S mono-cluster" evidence="1">
    <location>
        <begin position="7"/>
        <end position="68"/>
    </location>
</feature>
<dbReference type="SUPFAM" id="SSF54862">
    <property type="entry name" value="4Fe-4S ferredoxins"/>
    <property type="match status" value="1"/>
</dbReference>
<dbReference type="Pfam" id="PF06902">
    <property type="entry name" value="Fer4_19"/>
    <property type="match status" value="1"/>
</dbReference>
<organism evidence="2 3">
    <name type="scientific">Chitinophaga pollutisoli</name>
    <dbReference type="NCBI Taxonomy" id="3133966"/>
    <lineage>
        <taxon>Bacteria</taxon>
        <taxon>Pseudomonadati</taxon>
        <taxon>Bacteroidota</taxon>
        <taxon>Chitinophagia</taxon>
        <taxon>Chitinophagales</taxon>
        <taxon>Chitinophagaceae</taxon>
        <taxon>Chitinophaga</taxon>
    </lineage>
</organism>
<name>A0ABZ2YSG6_9BACT</name>